<dbReference type="WBParaSite" id="PS1159_v2.g21369.t1">
    <property type="protein sequence ID" value="PS1159_v2.g21369.t1"/>
    <property type="gene ID" value="PS1159_v2.g21369"/>
</dbReference>
<name>A0AC35FX74_9BILA</name>
<sequence length="1021" mass="113946">MSLTRDTVEEIRQYIRENCSTLFGKKFWECRTIALIQFSTKSDKYEQKFFVISKFRVFILHGKTPLHLKIDKKFNLLSLRAIQVISASKELSLSWEDRSGRSIVKSSIKCTEMEPIELAKSLLAALKHYFPDIGPSLQNFIAIVPSQLLSDFQSFPISTPKLLCNNFRRSYVAICDYYDQRYKDEVVWDIEHIYFTHDLHEIRLEDFSHLPVKDQITILACSQFSEYFTAISIEGTKLVSEHIEILFNIIRRSHSLKSLRLINCSLPKDFITHISAAISANIHIPLETLDFTGNNLDDRKGFQQLSTVLPKLTNLKSLYFTNCGLSEKCVTAISSGLISGFTMENSGKKLELRALGFAGNLLKDDVSELVNFISLCTSLRVLDLSSTSILIDRLWNNLKLGGLQLEVLKLSGCSTGKKSKEHASVVKELFGCMVNLKEVDFSNTQIGPDLLQGFLSGLSNNNQIKDVIVNLNGVCDKTCAPILEKFLIDCPIGTLFIRDSSLENEILPVLTTLRKMKSLTMLDIGGNNFYTLKSNKKYASIYSHISDELVKMMNESNLQELNLSDARIGETMHVILNALGVSKLTLLDISNNEMGNSGARLLSKALQLNHCLQKLYIDRNQITAEGFGELSNALKLNRTLQSMPTPIIDVSDAFGKPDRSRVLTAVSEIERYLERNRSEKCRNEELRQKVIHQLNNRSEKYEINSSDYKRIIFFEVIKVISDFGSEPAIRIPIDEVVDSIVSKLDQISKANDEKTLSKLKEALAEHGVEICENVEAKNPGQENYLRKSIKQLIENHLTEMSWATVFMKADRLLTSNNALKLRGSFSNGAIDHSVLVGYSKLNHRPASMVHDSSDTPSRTTSIDELNNGGSGATTPLVHLAKSRPRPAHRLRNIKDENGNTSSGIDSTPPLSSSTTNHNSSIMNNSTTSHMSQSSSSGDSNGSPLNRRAALLPPPPSASPQLYASVPDEPPSTTPPPIPRRTPNMPPKLPPKPESPAKSPIHKHNSSITSATSGSSELIDRF</sequence>
<evidence type="ECO:0000313" key="2">
    <source>
        <dbReference type="WBParaSite" id="PS1159_v2.g21369.t1"/>
    </source>
</evidence>
<evidence type="ECO:0000313" key="1">
    <source>
        <dbReference type="Proteomes" id="UP000887580"/>
    </source>
</evidence>
<reference evidence="2" key="1">
    <citation type="submission" date="2022-11" db="UniProtKB">
        <authorList>
            <consortium name="WormBaseParasite"/>
        </authorList>
    </citation>
    <scope>IDENTIFICATION</scope>
</reference>
<accession>A0AC35FX74</accession>
<organism evidence="1 2">
    <name type="scientific">Panagrolaimus sp. PS1159</name>
    <dbReference type="NCBI Taxonomy" id="55785"/>
    <lineage>
        <taxon>Eukaryota</taxon>
        <taxon>Metazoa</taxon>
        <taxon>Ecdysozoa</taxon>
        <taxon>Nematoda</taxon>
        <taxon>Chromadorea</taxon>
        <taxon>Rhabditida</taxon>
        <taxon>Tylenchina</taxon>
        <taxon>Panagrolaimomorpha</taxon>
        <taxon>Panagrolaimoidea</taxon>
        <taxon>Panagrolaimidae</taxon>
        <taxon>Panagrolaimus</taxon>
    </lineage>
</organism>
<proteinExistence type="predicted"/>
<dbReference type="Proteomes" id="UP000887580">
    <property type="component" value="Unplaced"/>
</dbReference>
<protein>
    <submittedName>
        <fullName evidence="2">CARMIL pleckstrin homology domain-containing protein</fullName>
    </submittedName>
</protein>